<name>A0A1V9HAX8_9XANT</name>
<reference evidence="1 2" key="1">
    <citation type="journal article" date="2016" name="Plant Pathol.">
        <title>Genetic characterization of strains named as Xanthomonas axonopodis pv. dieffenbachiae leads to a taxonomic revision of the X. axonopodis species complex.</title>
        <authorList>
            <person name="Constantin E.C."/>
            <person name="Cleenwerck I."/>
            <person name="Maes M."/>
            <person name="Baeyen S."/>
            <person name="Van Malderghem C."/>
            <person name="De Vos P."/>
            <person name="Cottyn B."/>
        </authorList>
    </citation>
    <scope>NUCLEOTIDE SEQUENCE [LARGE SCALE GENOMIC DNA]</scope>
    <source>
        <strain evidence="1 2">LMG 25940</strain>
    </source>
</reference>
<reference evidence="1 2" key="2">
    <citation type="journal article" date="2017" name="Plant Pathol.">
        <title>Pathogenicity and virulence gene content of Xanthomonas strains infecting Araceae, formerly known as Xanthomonas axonopodis pv. dieffenbachiae.</title>
        <authorList>
            <person name="Constantin E.C."/>
            <person name="Haegeman A."/>
            <person name="Van Vaerenbergh J."/>
            <person name="Baeyen S."/>
            <person name="Van Malderghem C."/>
            <person name="Maes M."/>
            <person name="Cottyn B."/>
        </authorList>
    </citation>
    <scope>NUCLEOTIDE SEQUENCE [LARGE SCALE GENOMIC DNA]</scope>
    <source>
        <strain evidence="1 2">LMG 25940</strain>
    </source>
</reference>
<sequence length="82" mass="9288">MDILVQASGRIEPPPWEAHIQHQCRTIAIRILIRHGVPEGFALQAPRPYRHIAGWVDDQTRATEVVGFDVVQLVGVRQQADR</sequence>
<comment type="caution">
    <text evidence="1">The sequence shown here is derived from an EMBL/GenBank/DDBJ whole genome shotgun (WGS) entry which is preliminary data.</text>
</comment>
<dbReference type="AlphaFoldDB" id="A0A1V9HAX8"/>
<dbReference type="EMBL" id="JPYI02000052">
    <property type="protein sequence ID" value="OQP80010.1"/>
    <property type="molecule type" value="Genomic_DNA"/>
</dbReference>
<evidence type="ECO:0000313" key="1">
    <source>
        <dbReference type="EMBL" id="OQP80010.1"/>
    </source>
</evidence>
<proteinExistence type="predicted"/>
<accession>A0A1V9HAX8</accession>
<gene>
    <name evidence="1" type="ORF">IM53_009125</name>
</gene>
<protein>
    <submittedName>
        <fullName evidence="1">Uncharacterized protein</fullName>
    </submittedName>
</protein>
<evidence type="ECO:0000313" key="2">
    <source>
        <dbReference type="Proteomes" id="UP000050546"/>
    </source>
</evidence>
<organism evidence="1 2">
    <name type="scientific">Xanthomonas phaseoli pv. dieffenbachiae</name>
    <dbReference type="NCBI Taxonomy" id="92828"/>
    <lineage>
        <taxon>Bacteria</taxon>
        <taxon>Pseudomonadati</taxon>
        <taxon>Pseudomonadota</taxon>
        <taxon>Gammaproteobacteria</taxon>
        <taxon>Lysobacterales</taxon>
        <taxon>Lysobacteraceae</taxon>
        <taxon>Xanthomonas</taxon>
    </lineage>
</organism>
<dbReference type="Proteomes" id="UP000050546">
    <property type="component" value="Unassembled WGS sequence"/>
</dbReference>